<feature type="region of interest" description="Disordered" evidence="1">
    <location>
        <begin position="124"/>
        <end position="146"/>
    </location>
</feature>
<gene>
    <name evidence="2" type="ORF">LX83_006310</name>
</gene>
<evidence type="ECO:0000313" key="2">
    <source>
        <dbReference type="EMBL" id="MCP2169425.1"/>
    </source>
</evidence>
<accession>A0AAE3GKZ0</accession>
<reference evidence="2" key="1">
    <citation type="submission" date="2022-06" db="EMBL/GenBank/DDBJ databases">
        <title>Genomic Encyclopedia of Archaeal and Bacterial Type Strains, Phase II (KMG-II): from individual species to whole genera.</title>
        <authorList>
            <person name="Goeker M."/>
        </authorList>
    </citation>
    <scope>NUCLEOTIDE SEQUENCE</scope>
    <source>
        <strain evidence="2">DSM 43935</strain>
    </source>
</reference>
<dbReference type="RefSeq" id="WP_253778187.1">
    <property type="nucleotide sequence ID" value="NZ_JAMTCK010000018.1"/>
</dbReference>
<sequence>MALAIPASTWARRTFGAAADDLGQAVPAALDRAHQLARAAHDIAAMTNLRTYGTTLWAKQYDELFAAISALGEARMAQLQGYALVVFGRHAFFPLRYTDRVDVPVTRARLPQPVSPQRAQLYGAHAPSVADPQPPLPGWDDPVPADRPRPLPELGADIQLITIAYACNPEAGLLRVEWGEADHVGDGALRWGHHEPLPLPSAEPELARRLRVVGAAERTARFGHGHQPDIGLDVRAAHLRELGVPPDTEHTPDQPTTQDNGRQH</sequence>
<feature type="region of interest" description="Disordered" evidence="1">
    <location>
        <begin position="243"/>
        <end position="264"/>
    </location>
</feature>
<protein>
    <submittedName>
        <fullName evidence="2">Uncharacterized protein</fullName>
    </submittedName>
</protein>
<proteinExistence type="predicted"/>
<dbReference type="AlphaFoldDB" id="A0AAE3GKZ0"/>
<comment type="caution">
    <text evidence="2">The sequence shown here is derived from an EMBL/GenBank/DDBJ whole genome shotgun (WGS) entry which is preliminary data.</text>
</comment>
<dbReference type="EMBL" id="JAMTCK010000018">
    <property type="protein sequence ID" value="MCP2169425.1"/>
    <property type="molecule type" value="Genomic_DNA"/>
</dbReference>
<feature type="compositionally biased region" description="Basic and acidic residues" evidence="1">
    <location>
        <begin position="243"/>
        <end position="252"/>
    </location>
</feature>
<feature type="compositionally biased region" description="Polar residues" evidence="1">
    <location>
        <begin position="253"/>
        <end position="264"/>
    </location>
</feature>
<evidence type="ECO:0000256" key="1">
    <source>
        <dbReference type="SAM" id="MobiDB-lite"/>
    </source>
</evidence>
<dbReference type="Proteomes" id="UP001206128">
    <property type="component" value="Unassembled WGS sequence"/>
</dbReference>
<keyword evidence="3" id="KW-1185">Reference proteome</keyword>
<evidence type="ECO:0000313" key="3">
    <source>
        <dbReference type="Proteomes" id="UP001206128"/>
    </source>
</evidence>
<name>A0AAE3GKZ0_9PSEU</name>
<organism evidence="2 3">
    <name type="scientific">Goodfellowiella coeruleoviolacea</name>
    <dbReference type="NCBI Taxonomy" id="334858"/>
    <lineage>
        <taxon>Bacteria</taxon>
        <taxon>Bacillati</taxon>
        <taxon>Actinomycetota</taxon>
        <taxon>Actinomycetes</taxon>
        <taxon>Pseudonocardiales</taxon>
        <taxon>Pseudonocardiaceae</taxon>
        <taxon>Goodfellowiella</taxon>
    </lineage>
</organism>